<reference evidence="2" key="1">
    <citation type="submission" date="2018-05" db="EMBL/GenBank/DDBJ databases">
        <authorList>
            <person name="Lanie J.A."/>
            <person name="Ng W.-L."/>
            <person name="Kazmierczak K.M."/>
            <person name="Andrzejewski T.M."/>
            <person name="Davidsen T.M."/>
            <person name="Wayne K.J."/>
            <person name="Tettelin H."/>
            <person name="Glass J.I."/>
            <person name="Rusch D."/>
            <person name="Podicherti R."/>
            <person name="Tsui H.-C.T."/>
            <person name="Winkler M.E."/>
        </authorList>
    </citation>
    <scope>NUCLEOTIDE SEQUENCE</scope>
</reference>
<dbReference type="Pfam" id="PF01839">
    <property type="entry name" value="FG-GAP"/>
    <property type="match status" value="1"/>
</dbReference>
<dbReference type="InterPro" id="IPR027039">
    <property type="entry name" value="Crtac1"/>
</dbReference>
<feature type="non-terminal residue" evidence="2">
    <location>
        <position position="221"/>
    </location>
</feature>
<dbReference type="AlphaFoldDB" id="A0A382LKL8"/>
<dbReference type="PROSITE" id="PS51257">
    <property type="entry name" value="PROKAR_LIPOPROTEIN"/>
    <property type="match status" value="1"/>
</dbReference>
<accession>A0A382LKL8</accession>
<organism evidence="2">
    <name type="scientific">marine metagenome</name>
    <dbReference type="NCBI Taxonomy" id="408172"/>
    <lineage>
        <taxon>unclassified sequences</taxon>
        <taxon>metagenomes</taxon>
        <taxon>ecological metagenomes</taxon>
    </lineage>
</organism>
<proteinExistence type="predicted"/>
<dbReference type="PANTHER" id="PTHR16026:SF0">
    <property type="entry name" value="CARTILAGE ACIDIC PROTEIN 1"/>
    <property type="match status" value="1"/>
</dbReference>
<protein>
    <recommendedName>
        <fullName evidence="3">ASPIC/UnbV domain-containing protein</fullName>
    </recommendedName>
</protein>
<evidence type="ECO:0000313" key="2">
    <source>
        <dbReference type="EMBL" id="SVC35777.1"/>
    </source>
</evidence>
<dbReference type="Gene3D" id="2.130.10.130">
    <property type="entry name" value="Integrin alpha, N-terminal"/>
    <property type="match status" value="1"/>
</dbReference>
<name>A0A382LKL8_9ZZZZ</name>
<dbReference type="InterPro" id="IPR028994">
    <property type="entry name" value="Integrin_alpha_N"/>
</dbReference>
<dbReference type="EMBL" id="UINC01086897">
    <property type="protein sequence ID" value="SVC35777.1"/>
    <property type="molecule type" value="Genomic_DNA"/>
</dbReference>
<evidence type="ECO:0000256" key="1">
    <source>
        <dbReference type="ARBA" id="ARBA00022729"/>
    </source>
</evidence>
<sequence>MTNRRFKVAFLLKSVVLFTGCLIAACSGSTITNAEPDPTDDIVPFINIARDALGDNAFVNNWHPGVAIFDYDRDGDMDFYITVADGTSDKPEAPGGPNLLFRNDGGGVYTEIAVEAGVDAFASNSTAPATCDFNNDGYQDLYVASYGRIGDGLDYRSVDPIFYFREAPGLRQAVTDRLFLNRGDGSFEDITASSFGDAVNIRSAITVACADVDGDGWLDLF</sequence>
<dbReference type="PANTHER" id="PTHR16026">
    <property type="entry name" value="CARTILAGE ACIDIC PROTEIN 1"/>
    <property type="match status" value="1"/>
</dbReference>
<gene>
    <name evidence="2" type="ORF">METZ01_LOCUS288631</name>
</gene>
<dbReference type="SUPFAM" id="SSF69318">
    <property type="entry name" value="Integrin alpha N-terminal domain"/>
    <property type="match status" value="1"/>
</dbReference>
<keyword evidence="1" id="KW-0732">Signal</keyword>
<dbReference type="Pfam" id="PF13517">
    <property type="entry name" value="FG-GAP_3"/>
    <property type="match status" value="1"/>
</dbReference>
<dbReference type="InterPro" id="IPR013517">
    <property type="entry name" value="FG-GAP"/>
</dbReference>
<evidence type="ECO:0008006" key="3">
    <source>
        <dbReference type="Google" id="ProtNLM"/>
    </source>
</evidence>